<dbReference type="InterPro" id="IPR044872">
    <property type="entry name" value="CcmK/CsoS1_BMC"/>
</dbReference>
<evidence type="ECO:0000313" key="2">
    <source>
        <dbReference type="EMBL" id="VAX15863.1"/>
    </source>
</evidence>
<gene>
    <name evidence="2" type="ORF">MNBD_IGNAVI01-1277</name>
</gene>
<dbReference type="PROSITE" id="PS51930">
    <property type="entry name" value="BMC_2"/>
    <property type="match status" value="1"/>
</dbReference>
<proteinExistence type="predicted"/>
<dbReference type="CDD" id="cd07045">
    <property type="entry name" value="BMC_CcmK_like"/>
    <property type="match status" value="1"/>
</dbReference>
<feature type="non-terminal residue" evidence="2">
    <location>
        <position position="66"/>
    </location>
</feature>
<dbReference type="InterPro" id="IPR050575">
    <property type="entry name" value="BMC_shell"/>
</dbReference>
<dbReference type="SMART" id="SM00877">
    <property type="entry name" value="BMC"/>
    <property type="match status" value="1"/>
</dbReference>
<reference evidence="2" key="1">
    <citation type="submission" date="2018-06" db="EMBL/GenBank/DDBJ databases">
        <authorList>
            <person name="Zhirakovskaya E."/>
        </authorList>
    </citation>
    <scope>NUCLEOTIDE SEQUENCE</scope>
</reference>
<sequence length="66" mass="6462">MLLALGLIETKGLVGAIEAADAMAKAANIKIVGKEKSSGALITIKIVGDVAAVKSAVDAGSAAAQR</sequence>
<dbReference type="InterPro" id="IPR037233">
    <property type="entry name" value="CcmK-like_sf"/>
</dbReference>
<dbReference type="AlphaFoldDB" id="A0A3B1BUH4"/>
<organism evidence="2">
    <name type="scientific">hydrothermal vent metagenome</name>
    <dbReference type="NCBI Taxonomy" id="652676"/>
    <lineage>
        <taxon>unclassified sequences</taxon>
        <taxon>metagenomes</taxon>
        <taxon>ecological metagenomes</taxon>
    </lineage>
</organism>
<dbReference type="PANTHER" id="PTHR33941:SF11">
    <property type="entry name" value="BACTERIAL MICROCOMPARTMENT SHELL PROTEIN PDUJ"/>
    <property type="match status" value="1"/>
</dbReference>
<dbReference type="Gene3D" id="3.30.70.1710">
    <property type="match status" value="1"/>
</dbReference>
<dbReference type="Pfam" id="PF00936">
    <property type="entry name" value="BMC"/>
    <property type="match status" value="1"/>
</dbReference>
<dbReference type="PANTHER" id="PTHR33941">
    <property type="entry name" value="PROPANEDIOL UTILIZATION PROTEIN PDUA"/>
    <property type="match status" value="1"/>
</dbReference>
<protein>
    <recommendedName>
        <fullName evidence="1">BMC domain-containing protein</fullName>
    </recommendedName>
</protein>
<dbReference type="GO" id="GO:0031469">
    <property type="term" value="C:bacterial microcompartment"/>
    <property type="evidence" value="ECO:0007669"/>
    <property type="project" value="InterPro"/>
</dbReference>
<evidence type="ECO:0000259" key="1">
    <source>
        <dbReference type="PROSITE" id="PS51930"/>
    </source>
</evidence>
<name>A0A3B1BUH4_9ZZZZ</name>
<feature type="domain" description="BMC" evidence="1">
    <location>
        <begin position="4"/>
        <end position="66"/>
    </location>
</feature>
<accession>A0A3B1BUH4</accession>
<dbReference type="EMBL" id="UOGD01000037">
    <property type="protein sequence ID" value="VAX15863.1"/>
    <property type="molecule type" value="Genomic_DNA"/>
</dbReference>
<dbReference type="InterPro" id="IPR000249">
    <property type="entry name" value="BMC_dom"/>
</dbReference>
<dbReference type="SUPFAM" id="SSF143414">
    <property type="entry name" value="CcmK-like"/>
    <property type="match status" value="1"/>
</dbReference>